<accession>A0A6B0YSL3</accession>
<sequence>MSPVLKYLTGDMHLAKEADMTTQISGGRRGAIAGIPVAYLAVWAAIYAVASILPAIPLVGGGTFGGQEFILTLAGILFGPIAGAIAATIGGLLASFIGPATAYFGFATFYPHTIGALAAGLLMVNTRKSRIATLVIYLIAVIAWPVLPMFSAIGSYVYAEFAYWPMYLTGLVGLWFSPWAVSKIRELQPVPTSIGVAIISWTAYMINHVYLSLGWSYLFPEGPDQWVFAFWSGIVPAQRILLTVISIVIGAAVIIGLHRAGIRFAAVSGSILAANEEEE</sequence>
<feature type="transmembrane region" description="Helical" evidence="1">
    <location>
        <begin position="103"/>
        <end position="122"/>
    </location>
</feature>
<name>A0A6B0YSL3_9CHLR</name>
<proteinExistence type="predicted"/>
<keyword evidence="1" id="KW-0812">Transmembrane</keyword>
<evidence type="ECO:0000313" key="2">
    <source>
        <dbReference type="EMBL" id="MXY92458.1"/>
    </source>
</evidence>
<organism evidence="2">
    <name type="scientific">Caldilineaceae bacterium SB0664_bin_27</name>
    <dbReference type="NCBI Taxonomy" id="2605260"/>
    <lineage>
        <taxon>Bacteria</taxon>
        <taxon>Bacillati</taxon>
        <taxon>Chloroflexota</taxon>
        <taxon>Caldilineae</taxon>
        <taxon>Caldilineales</taxon>
        <taxon>Caldilineaceae</taxon>
    </lineage>
</organism>
<feature type="transmembrane region" description="Helical" evidence="1">
    <location>
        <begin position="194"/>
        <end position="217"/>
    </location>
</feature>
<dbReference type="EMBL" id="VXRG01000034">
    <property type="protein sequence ID" value="MXY92458.1"/>
    <property type="molecule type" value="Genomic_DNA"/>
</dbReference>
<dbReference type="AlphaFoldDB" id="A0A6B0YSL3"/>
<feature type="transmembrane region" description="Helical" evidence="1">
    <location>
        <begin position="164"/>
        <end position="182"/>
    </location>
</feature>
<reference evidence="2" key="1">
    <citation type="submission" date="2019-09" db="EMBL/GenBank/DDBJ databases">
        <title>Characterisation of the sponge microbiome using genome-centric metagenomics.</title>
        <authorList>
            <person name="Engelberts J.P."/>
            <person name="Robbins S.J."/>
            <person name="De Goeij J.M."/>
            <person name="Aranda M."/>
            <person name="Bell S.C."/>
            <person name="Webster N.S."/>
        </authorList>
    </citation>
    <scope>NUCLEOTIDE SEQUENCE</scope>
    <source>
        <strain evidence="2">SB0664_bin_27</strain>
    </source>
</reference>
<gene>
    <name evidence="2" type="ORF">F4Y42_03315</name>
</gene>
<feature type="transmembrane region" description="Helical" evidence="1">
    <location>
        <begin position="37"/>
        <end position="59"/>
    </location>
</feature>
<dbReference type="InterPro" id="IPR009825">
    <property type="entry name" value="ECF_substrate-spec-like"/>
</dbReference>
<keyword evidence="1" id="KW-0472">Membrane</keyword>
<dbReference type="Gene3D" id="1.10.1760.20">
    <property type="match status" value="1"/>
</dbReference>
<feature type="transmembrane region" description="Helical" evidence="1">
    <location>
        <begin position="237"/>
        <end position="257"/>
    </location>
</feature>
<dbReference type="GO" id="GO:0016020">
    <property type="term" value="C:membrane"/>
    <property type="evidence" value="ECO:0007669"/>
    <property type="project" value="InterPro"/>
</dbReference>
<comment type="caution">
    <text evidence="2">The sequence shown here is derived from an EMBL/GenBank/DDBJ whole genome shotgun (WGS) entry which is preliminary data.</text>
</comment>
<evidence type="ECO:0000256" key="1">
    <source>
        <dbReference type="SAM" id="Phobius"/>
    </source>
</evidence>
<keyword evidence="1" id="KW-1133">Transmembrane helix</keyword>
<feature type="transmembrane region" description="Helical" evidence="1">
    <location>
        <begin position="134"/>
        <end position="158"/>
    </location>
</feature>
<dbReference type="Pfam" id="PF07155">
    <property type="entry name" value="ECF-ribofla_trS"/>
    <property type="match status" value="1"/>
</dbReference>
<feature type="transmembrane region" description="Helical" evidence="1">
    <location>
        <begin position="71"/>
        <end position="97"/>
    </location>
</feature>
<protein>
    <submittedName>
        <fullName evidence="2">ECF transporter S component</fullName>
    </submittedName>
</protein>